<evidence type="ECO:0000256" key="1">
    <source>
        <dbReference type="ARBA" id="ARBA00009437"/>
    </source>
</evidence>
<dbReference type="EMBL" id="CP157390">
    <property type="protein sequence ID" value="XBM50191.1"/>
    <property type="molecule type" value="Genomic_DNA"/>
</dbReference>
<comment type="similarity">
    <text evidence="1">Belongs to the LysR transcriptional regulatory family.</text>
</comment>
<dbReference type="GO" id="GO:0000976">
    <property type="term" value="F:transcription cis-regulatory region binding"/>
    <property type="evidence" value="ECO:0007669"/>
    <property type="project" value="TreeGrafter"/>
</dbReference>
<accession>A0AAU7GJX5</accession>
<dbReference type="SUPFAM" id="SSF46785">
    <property type="entry name" value="Winged helix' DNA-binding domain"/>
    <property type="match status" value="1"/>
</dbReference>
<dbReference type="InterPro" id="IPR036388">
    <property type="entry name" value="WH-like_DNA-bd_sf"/>
</dbReference>
<name>A0AAU7GJX5_9MICO</name>
<dbReference type="InterPro" id="IPR000847">
    <property type="entry name" value="LysR_HTH_N"/>
</dbReference>
<dbReference type="InterPro" id="IPR036390">
    <property type="entry name" value="WH_DNA-bd_sf"/>
</dbReference>
<dbReference type="Pfam" id="PF00126">
    <property type="entry name" value="HTH_1"/>
    <property type="match status" value="1"/>
</dbReference>
<protein>
    <submittedName>
        <fullName evidence="6">LysR family transcriptional regulator</fullName>
    </submittedName>
</protein>
<dbReference type="Gene3D" id="1.10.10.10">
    <property type="entry name" value="Winged helix-like DNA-binding domain superfamily/Winged helix DNA-binding domain"/>
    <property type="match status" value="1"/>
</dbReference>
<sequence length="306" mass="31703">MSQPPLGSRLAGIDLVALGMLCAVAERGSLSAAGAELGVTQQAVSARTRQLEQTLGVPLLDRSPSGTRLTANGEVVAGWAADVLAAAQRLADGATALRGRAPEDASVAASLTVSEYLLPRWLTRLRAASPDARVAVEAVNSAAVLRLVADGVHPLGFVETPGPTPGLRARRIAWDELIVVAAPGHPWTRRRGVTAAELAATPLVARESGSGTRLAAERALRDAGLAPARPAAELPTSAGIRTAVASGLAPAVLSILTVRDDLDAGRLVRVPVTDLRIVRELRAVRRPDTDLPAVLRELLRVARGAG</sequence>
<evidence type="ECO:0000256" key="3">
    <source>
        <dbReference type="ARBA" id="ARBA00023125"/>
    </source>
</evidence>
<reference evidence="6" key="1">
    <citation type="submission" date="2024-05" db="EMBL/GenBank/DDBJ databases">
        <title>The Natural Products Discovery Center: Release of the First 8490 Sequenced Strains for Exploring Actinobacteria Biosynthetic Diversity.</title>
        <authorList>
            <person name="Kalkreuter E."/>
            <person name="Kautsar S.A."/>
            <person name="Yang D."/>
            <person name="Bader C.D."/>
            <person name="Teijaro C.N."/>
            <person name="Fluegel L."/>
            <person name="Davis C.M."/>
            <person name="Simpson J.R."/>
            <person name="Lauterbach L."/>
            <person name="Steele A.D."/>
            <person name="Gui C."/>
            <person name="Meng S."/>
            <person name="Li G."/>
            <person name="Viehrig K."/>
            <person name="Ye F."/>
            <person name="Su P."/>
            <person name="Kiefer A.F."/>
            <person name="Nichols A."/>
            <person name="Cepeda A.J."/>
            <person name="Yan W."/>
            <person name="Fan B."/>
            <person name="Jiang Y."/>
            <person name="Adhikari A."/>
            <person name="Zheng C.-J."/>
            <person name="Schuster L."/>
            <person name="Cowan T.M."/>
            <person name="Smanski M.J."/>
            <person name="Chevrette M.G."/>
            <person name="de Carvalho L.P.S."/>
            <person name="Shen B."/>
        </authorList>
    </citation>
    <scope>NUCLEOTIDE SEQUENCE</scope>
    <source>
        <strain evidence="6">NPDC080035</strain>
    </source>
</reference>
<gene>
    <name evidence="6" type="ORF">AAME72_06310</name>
</gene>
<keyword evidence="4" id="KW-0804">Transcription</keyword>
<organism evidence="6">
    <name type="scientific">Leifsonia sp. NPDC080035</name>
    <dbReference type="NCBI Taxonomy" id="3143936"/>
    <lineage>
        <taxon>Bacteria</taxon>
        <taxon>Bacillati</taxon>
        <taxon>Actinomycetota</taxon>
        <taxon>Actinomycetes</taxon>
        <taxon>Micrococcales</taxon>
        <taxon>Microbacteriaceae</taxon>
        <taxon>Leifsonia</taxon>
    </lineage>
</organism>
<evidence type="ECO:0000313" key="6">
    <source>
        <dbReference type="EMBL" id="XBM50191.1"/>
    </source>
</evidence>
<dbReference type="Gene3D" id="3.40.190.10">
    <property type="entry name" value="Periplasmic binding protein-like II"/>
    <property type="match status" value="2"/>
</dbReference>
<proteinExistence type="inferred from homology"/>
<dbReference type="PANTHER" id="PTHR30126">
    <property type="entry name" value="HTH-TYPE TRANSCRIPTIONAL REGULATOR"/>
    <property type="match status" value="1"/>
</dbReference>
<dbReference type="AlphaFoldDB" id="A0AAU7GJX5"/>
<keyword evidence="2" id="KW-0805">Transcription regulation</keyword>
<feature type="domain" description="HTH lysR-type" evidence="5">
    <location>
        <begin position="13"/>
        <end position="70"/>
    </location>
</feature>
<dbReference type="SUPFAM" id="SSF53850">
    <property type="entry name" value="Periplasmic binding protein-like II"/>
    <property type="match status" value="1"/>
</dbReference>
<dbReference type="PANTHER" id="PTHR30126:SF39">
    <property type="entry name" value="HTH-TYPE TRANSCRIPTIONAL REGULATOR CYSL"/>
    <property type="match status" value="1"/>
</dbReference>
<dbReference type="PRINTS" id="PR00039">
    <property type="entry name" value="HTHLYSR"/>
</dbReference>
<dbReference type="Pfam" id="PF03466">
    <property type="entry name" value="LysR_substrate"/>
    <property type="match status" value="1"/>
</dbReference>
<evidence type="ECO:0000259" key="5">
    <source>
        <dbReference type="PROSITE" id="PS50931"/>
    </source>
</evidence>
<dbReference type="GO" id="GO:0003700">
    <property type="term" value="F:DNA-binding transcription factor activity"/>
    <property type="evidence" value="ECO:0007669"/>
    <property type="project" value="InterPro"/>
</dbReference>
<dbReference type="PROSITE" id="PS50931">
    <property type="entry name" value="HTH_LYSR"/>
    <property type="match status" value="1"/>
</dbReference>
<dbReference type="InterPro" id="IPR005119">
    <property type="entry name" value="LysR_subst-bd"/>
</dbReference>
<evidence type="ECO:0000256" key="4">
    <source>
        <dbReference type="ARBA" id="ARBA00023163"/>
    </source>
</evidence>
<keyword evidence="3" id="KW-0238">DNA-binding</keyword>
<evidence type="ECO:0000256" key="2">
    <source>
        <dbReference type="ARBA" id="ARBA00023015"/>
    </source>
</evidence>
<dbReference type="RefSeq" id="WP_348790099.1">
    <property type="nucleotide sequence ID" value="NZ_CP157390.1"/>
</dbReference>